<keyword evidence="7" id="KW-0539">Nucleus</keyword>
<dbReference type="GO" id="GO:0045003">
    <property type="term" value="P:double-strand break repair via synthesis-dependent strand annealing"/>
    <property type="evidence" value="ECO:0007669"/>
    <property type="project" value="TreeGrafter"/>
</dbReference>
<feature type="domain" description="Helicase C-terminal" evidence="10">
    <location>
        <begin position="452"/>
        <end position="657"/>
    </location>
</feature>
<feature type="compositionally biased region" description="Low complexity" evidence="8">
    <location>
        <begin position="830"/>
        <end position="839"/>
    </location>
</feature>
<dbReference type="Gene3D" id="3.40.50.300">
    <property type="entry name" value="P-loop containing nucleotide triphosphate hydrolases"/>
    <property type="match status" value="2"/>
</dbReference>
<feature type="domain" description="Helicase ATP-binding" evidence="9">
    <location>
        <begin position="91"/>
        <end position="266"/>
    </location>
</feature>
<dbReference type="STRING" id="70667.A0A183SDI9"/>
<evidence type="ECO:0000256" key="2">
    <source>
        <dbReference type="ARBA" id="ARBA00009889"/>
    </source>
</evidence>
<evidence type="ECO:0000256" key="3">
    <source>
        <dbReference type="ARBA" id="ARBA00022741"/>
    </source>
</evidence>
<name>A0A183SDI9_SCHSO</name>
<dbReference type="PANTHER" id="PTHR14025">
    <property type="entry name" value="FANCONI ANEMIA GROUP M FANCM FAMILY MEMBER"/>
    <property type="match status" value="1"/>
</dbReference>
<dbReference type="GO" id="GO:0000400">
    <property type="term" value="F:four-way junction DNA binding"/>
    <property type="evidence" value="ECO:0007669"/>
    <property type="project" value="TreeGrafter"/>
</dbReference>
<dbReference type="Gene3D" id="1.20.1320.20">
    <property type="entry name" value="hef helicase domain"/>
    <property type="match status" value="1"/>
</dbReference>
<evidence type="ECO:0000259" key="10">
    <source>
        <dbReference type="PROSITE" id="PS51194"/>
    </source>
</evidence>
<dbReference type="PROSITE" id="PS51194">
    <property type="entry name" value="HELICASE_CTER"/>
    <property type="match status" value="1"/>
</dbReference>
<dbReference type="AlphaFoldDB" id="A0A183SDI9"/>
<evidence type="ECO:0000313" key="12">
    <source>
        <dbReference type="Proteomes" id="UP000275846"/>
    </source>
</evidence>
<dbReference type="GO" id="GO:0009378">
    <property type="term" value="F:four-way junction helicase activity"/>
    <property type="evidence" value="ECO:0007669"/>
    <property type="project" value="TreeGrafter"/>
</dbReference>
<dbReference type="SMART" id="SM00487">
    <property type="entry name" value="DEXDc"/>
    <property type="match status" value="1"/>
</dbReference>
<dbReference type="InterPro" id="IPR001650">
    <property type="entry name" value="Helicase_C-like"/>
</dbReference>
<dbReference type="GO" id="GO:0005524">
    <property type="term" value="F:ATP binding"/>
    <property type="evidence" value="ECO:0007669"/>
    <property type="project" value="UniProtKB-KW"/>
</dbReference>
<keyword evidence="4" id="KW-0378">Hydrolase</keyword>
<dbReference type="CDD" id="cd12091">
    <property type="entry name" value="FANCM_ID"/>
    <property type="match status" value="1"/>
</dbReference>
<dbReference type="WBParaSite" id="SSLN_0000235701-mRNA-1">
    <property type="protein sequence ID" value="SSLN_0000235701-mRNA-1"/>
    <property type="gene ID" value="SSLN_0000235701"/>
</dbReference>
<dbReference type="GO" id="GO:0043138">
    <property type="term" value="F:3'-5' DNA helicase activity"/>
    <property type="evidence" value="ECO:0007669"/>
    <property type="project" value="InterPro"/>
</dbReference>
<evidence type="ECO:0000256" key="1">
    <source>
        <dbReference type="ARBA" id="ARBA00004123"/>
    </source>
</evidence>
<dbReference type="GO" id="GO:0036297">
    <property type="term" value="P:interstrand cross-link repair"/>
    <property type="evidence" value="ECO:0007669"/>
    <property type="project" value="TreeGrafter"/>
</dbReference>
<gene>
    <name evidence="11" type="ORF">SSLN_LOCUS2287</name>
</gene>
<dbReference type="InterPro" id="IPR011545">
    <property type="entry name" value="DEAD/DEAH_box_helicase_dom"/>
</dbReference>
<dbReference type="OrthoDB" id="6513042at2759"/>
<dbReference type="SUPFAM" id="SSF52540">
    <property type="entry name" value="P-loop containing nucleoside triphosphate hydrolases"/>
    <property type="match status" value="1"/>
</dbReference>
<dbReference type="Pfam" id="PF00271">
    <property type="entry name" value="Helicase_C"/>
    <property type="match status" value="1"/>
</dbReference>
<evidence type="ECO:0000256" key="6">
    <source>
        <dbReference type="ARBA" id="ARBA00022840"/>
    </source>
</evidence>
<dbReference type="InterPro" id="IPR044749">
    <property type="entry name" value="FANCM_DEXDc"/>
</dbReference>
<dbReference type="FunFam" id="3.40.50.300:FF:000861">
    <property type="entry name" value="Fanconi anemia, complementation group M"/>
    <property type="match status" value="1"/>
</dbReference>
<comment type="subcellular location">
    <subcellularLocation>
        <location evidence="1">Nucleus</location>
    </subcellularLocation>
</comment>
<dbReference type="EMBL" id="UYSU01032215">
    <property type="protein sequence ID" value="VDL88672.1"/>
    <property type="molecule type" value="Genomic_DNA"/>
</dbReference>
<dbReference type="InterPro" id="IPR039686">
    <property type="entry name" value="FANCM/Mph1-like_ID"/>
</dbReference>
<dbReference type="CDD" id="cd18033">
    <property type="entry name" value="DEXDc_FANCM"/>
    <property type="match status" value="1"/>
</dbReference>
<dbReference type="SMART" id="SM00490">
    <property type="entry name" value="HELICc"/>
    <property type="match status" value="1"/>
</dbReference>
<proteinExistence type="inferred from homology"/>
<dbReference type="GO" id="GO:0016787">
    <property type="term" value="F:hydrolase activity"/>
    <property type="evidence" value="ECO:0007669"/>
    <property type="project" value="UniProtKB-KW"/>
</dbReference>
<feature type="region of interest" description="Disordered" evidence="8">
    <location>
        <begin position="976"/>
        <end position="997"/>
    </location>
</feature>
<dbReference type="PANTHER" id="PTHR14025:SF20">
    <property type="entry name" value="FANCONI ANEMIA GROUP M PROTEIN"/>
    <property type="match status" value="1"/>
</dbReference>
<reference evidence="11 12" key="2">
    <citation type="submission" date="2018-11" db="EMBL/GenBank/DDBJ databases">
        <authorList>
            <consortium name="Pathogen Informatics"/>
        </authorList>
    </citation>
    <scope>NUCLEOTIDE SEQUENCE [LARGE SCALE GENOMIC DNA]</scope>
    <source>
        <strain evidence="11 12">NST_G2</strain>
    </source>
</reference>
<evidence type="ECO:0000313" key="11">
    <source>
        <dbReference type="EMBL" id="VDL88672.1"/>
    </source>
</evidence>
<evidence type="ECO:0000256" key="8">
    <source>
        <dbReference type="SAM" id="MobiDB-lite"/>
    </source>
</evidence>
<dbReference type="Pfam" id="PF00270">
    <property type="entry name" value="DEAD"/>
    <property type="match status" value="1"/>
</dbReference>
<keyword evidence="12" id="KW-1185">Reference proteome</keyword>
<dbReference type="PROSITE" id="PS51192">
    <property type="entry name" value="HELICASE_ATP_BIND_1"/>
    <property type="match status" value="1"/>
</dbReference>
<organism evidence="13">
    <name type="scientific">Schistocephalus solidus</name>
    <name type="common">Tapeworm</name>
    <dbReference type="NCBI Taxonomy" id="70667"/>
    <lineage>
        <taxon>Eukaryota</taxon>
        <taxon>Metazoa</taxon>
        <taxon>Spiralia</taxon>
        <taxon>Lophotrochozoa</taxon>
        <taxon>Platyhelminthes</taxon>
        <taxon>Cestoda</taxon>
        <taxon>Eucestoda</taxon>
        <taxon>Diphyllobothriidea</taxon>
        <taxon>Diphyllobothriidae</taxon>
        <taxon>Schistocephalus</taxon>
    </lineage>
</organism>
<keyword evidence="3" id="KW-0547">Nucleotide-binding</keyword>
<sequence length="1073" mass="118004">MDKSDSSFSEILDLRTFDLGASSLFDAQTKETGDPPNLSEPPTVFSFPDRPEINYQPTANDSDTLEDFDLSVGNTWQYPTSHEVRNYQFVISERCLYQNCLVCIPTGLGKTFIAAVVLHNFLRWYPSGRVIFMAPTRPLVTQQMEACREFTKMSPDIFTELTGTIQPNQRALLWHRFRAFFLTPQAIVNDLISGICPASSIRCIVIDEAHKATGNHAYCQVSFCVIRTLTSPPYNHRQFRTVALSATPASDLVGAQAIIANLLISHLEIRTEDCEDIKKYSFTRELETVVVRLDPQLASFKNRLCELALPPLQRLSNHGVLDSRGRNIDPESFAKFTLVKAREAFSQDLSMRYTPVTGIIHQDFRTAICLAHALELLIQHGLRPLYHFLLSNLTADNSPSGHTADLARVPGVKELVSDLGTLFGFEKSSAGSLPGMVLSQNPFVAGHPKLYKLREILINHFTDAGSATKLTTRAIVFTQFRESVLEIMHMLKQHAPLLRPALFVGQSSSGHGARPGTPVVVTPVASVNPNPLASPLMASHSKPVRKGTTQRDQLRVIDDFRAGRVNILVSTCIGEEGLDVGDVDLIVCFDAYKSPIRLIQRLGRTGRKRSGRVVVLLTEGREQSNFSLSKARSSTVHQALLRAETHKRLSFYPHNPRMVPLGVHPVPVPWVPADVPTIANPLMVPPMSGKKRKNCFFNALDPTSASLRNSILAHVDRWNLASLNFRCSRFSPSPFLSKKALVTTPASCSPTSRYTTLTSHYNLTRPSCLARMRESFQNCSLTSGPSSVTWHLLAVMRLIETHRQGVTHIMYHATGLRSLDMSRPLSELLPQSSQLVSQQADPSKNLRSAESKPVVGPEPKAASTLPSPEPALPSTHSLCFVRGLVSGAVFVNPNLTAAPSCPSSPSAIASISAKTLPEALARLLGSFGDEDQKIVGVDEKTAQTVGFSGQDLFNHLDFSCDVDDVFQETDNDTILASSRTEEHEHAKGRNRQKPSMNSTSVIFDSAFGLPAPILQTPSPYSSKKSKSAFSFGFSSASPIGPGHSTPLAPSRLDFNSRLEIDDEFLDLLKPTQS</sequence>
<evidence type="ECO:0000313" key="13">
    <source>
        <dbReference type="WBParaSite" id="SSLN_0000235701-mRNA-1"/>
    </source>
</evidence>
<protein>
    <submittedName>
        <fullName evidence="13">Fanconi anemia group M protein</fullName>
    </submittedName>
</protein>
<dbReference type="Proteomes" id="UP000275846">
    <property type="component" value="Unassembled WGS sequence"/>
</dbReference>
<feature type="region of interest" description="Disordered" evidence="8">
    <location>
        <begin position="830"/>
        <end position="870"/>
    </location>
</feature>
<evidence type="ECO:0000256" key="7">
    <source>
        <dbReference type="ARBA" id="ARBA00023242"/>
    </source>
</evidence>
<dbReference type="InterPro" id="IPR014001">
    <property type="entry name" value="Helicase_ATP-bd"/>
</dbReference>
<evidence type="ECO:0000256" key="5">
    <source>
        <dbReference type="ARBA" id="ARBA00022806"/>
    </source>
</evidence>
<comment type="similarity">
    <text evidence="2">Belongs to the DEAD box helicase family. DEAH subfamily. FANCM sub-subfamily.</text>
</comment>
<reference evidence="13" key="1">
    <citation type="submission" date="2016-06" db="UniProtKB">
        <authorList>
            <consortium name="WormBaseParasite"/>
        </authorList>
    </citation>
    <scope>IDENTIFICATION</scope>
</reference>
<keyword evidence="5" id="KW-0347">Helicase</keyword>
<evidence type="ECO:0000256" key="4">
    <source>
        <dbReference type="ARBA" id="ARBA00022801"/>
    </source>
</evidence>
<dbReference type="CDD" id="cd18801">
    <property type="entry name" value="SF2_C_FANCM_Hef"/>
    <property type="match status" value="1"/>
</dbReference>
<accession>A0A183SDI9</accession>
<keyword evidence="6" id="KW-0067">ATP-binding</keyword>
<dbReference type="GO" id="GO:0005634">
    <property type="term" value="C:nucleus"/>
    <property type="evidence" value="ECO:0007669"/>
    <property type="project" value="UniProtKB-SubCell"/>
</dbReference>
<evidence type="ECO:0000259" key="9">
    <source>
        <dbReference type="PROSITE" id="PS51192"/>
    </source>
</evidence>
<dbReference type="InterPro" id="IPR027417">
    <property type="entry name" value="P-loop_NTPase"/>
</dbReference>